<protein>
    <recommendedName>
        <fullName evidence="4">Protein arginine N-methyltransferase</fullName>
    </recommendedName>
</protein>
<sequence length="788" mass="88943">MDLTTTAKIGIKPLPVTAALVKSDRLLVQALAKNGYSYVLLAITNARYRENCKTYFQSFKDSISALDNGYAEAVPGELAVPFPRSNEVNISTGPHTLNTIGLLSPWIELGATDPLINEFSFQVISNEIAYAQFLGVKKLLLAPPKNLNHLALFTNSLNSIFHTFSDIEISISLPICEDPQVNPTTGELIPIIDPLSTWDMWNTIRIQCNYHRNLTVSLGSPKQNIPEHVVNRWMLEPIRFYLISNSRFIPNSKNYPVLNKFNQLIIWKILQKKVLDCPILLLHGVDKESDLITNLRRSSLDDSLSHAYITVDNSKIYLGDPAFLEYLRYLIKSSSANIQLLPIEDFTISNLAAAKLDPSELRSIKSLQSPLQPLSSNLDNATYKVFEQDTAKYECYERAMISALMDLINIPRFQHVKSLPNFGATAFNTSALTLVEKESRSTVDPDTECLKILIVGPGRGPLIERLFAAIKFLNLDLHKVQITAVEKNPTVMVYLSQRNQDFWNNKVDIINADIRTWQPKTASQSGFNLVVSELLGSFGCNELSPECLYAVESYCDISNCIFIPKEYSSFAAPAISPSIYTKLLEGTDSDRFHKCYVPLCDQYDILSSKYSKLWTFQHPLPNKNTKRQAHTTLKCHRKGTIHGLLGFFHAELYNGIVISNCPTGSGPTPHNLVSWLPYFMPIEQPLQLTDDQELSVFVKRDTTKDRVWYEWSLESFIYLVLPSESTTSRSLNNSCTNIDQPTKVSLFNGLGQNGESRSSLEREEFQVRVRTGTTRIHNPNGMFHFMKL</sequence>
<evidence type="ECO:0000256" key="1">
    <source>
        <dbReference type="ARBA" id="ARBA00022603"/>
    </source>
</evidence>
<feature type="domain" description="PRMT5 arginine-N-methyltransferase" evidence="8">
    <location>
        <begin position="364"/>
        <end position="563"/>
    </location>
</feature>
<feature type="active site" description="Proton donor/acceptor" evidence="5">
    <location>
        <position position="542"/>
    </location>
</feature>
<dbReference type="OrthoDB" id="1368803at2759"/>
<evidence type="ECO:0000313" key="12">
    <source>
        <dbReference type="Proteomes" id="UP000769157"/>
    </source>
</evidence>
<dbReference type="RefSeq" id="XP_046064866.1">
    <property type="nucleotide sequence ID" value="XM_046204995.1"/>
</dbReference>
<dbReference type="InterPro" id="IPR035247">
    <property type="entry name" value="PRMT5_TIM"/>
</dbReference>
<dbReference type="Gene3D" id="2.70.160.11">
    <property type="entry name" value="Hnrnp arginine n-methyltransferase1"/>
    <property type="match status" value="1"/>
</dbReference>
<evidence type="ECO:0000256" key="6">
    <source>
        <dbReference type="PIRSR" id="PIRSR015894-2"/>
    </source>
</evidence>
<accession>A0A9P8TAU2</accession>
<proteinExistence type="inferred from homology"/>
<keyword evidence="2 4" id="KW-0808">Transferase</keyword>
<evidence type="ECO:0000256" key="3">
    <source>
        <dbReference type="ARBA" id="ARBA00022691"/>
    </source>
</evidence>
<evidence type="ECO:0000256" key="5">
    <source>
        <dbReference type="PIRSR" id="PIRSR015894-1"/>
    </source>
</evidence>
<evidence type="ECO:0000259" key="10">
    <source>
        <dbReference type="Pfam" id="PF17286"/>
    </source>
</evidence>
<dbReference type="GO" id="GO:0016274">
    <property type="term" value="F:protein-arginine N-methyltransferase activity"/>
    <property type="evidence" value="ECO:0007669"/>
    <property type="project" value="InterPro"/>
</dbReference>
<dbReference type="Proteomes" id="UP000769157">
    <property type="component" value="Unassembled WGS sequence"/>
</dbReference>
<reference evidence="11" key="2">
    <citation type="submission" date="2021-01" db="EMBL/GenBank/DDBJ databases">
        <authorList>
            <person name="Schikora-Tamarit M.A."/>
        </authorList>
    </citation>
    <scope>NUCLEOTIDE SEQUENCE</scope>
    <source>
        <strain evidence="11">CBS6075</strain>
    </source>
</reference>
<dbReference type="InterPro" id="IPR035248">
    <property type="entry name" value="PRMT5_C"/>
</dbReference>
<dbReference type="GO" id="GO:0006355">
    <property type="term" value="P:regulation of DNA-templated transcription"/>
    <property type="evidence" value="ECO:0007669"/>
    <property type="project" value="TreeGrafter"/>
</dbReference>
<dbReference type="Pfam" id="PF05185">
    <property type="entry name" value="PRMT5"/>
    <property type="match status" value="1"/>
</dbReference>
<evidence type="ECO:0000259" key="8">
    <source>
        <dbReference type="Pfam" id="PF05185"/>
    </source>
</evidence>
<evidence type="ECO:0000313" key="11">
    <source>
        <dbReference type="EMBL" id="KAH3671690.1"/>
    </source>
</evidence>
<dbReference type="PROSITE" id="PS51678">
    <property type="entry name" value="SAM_MT_PRMT"/>
    <property type="match status" value="1"/>
</dbReference>
<dbReference type="PIRSF" id="PIRSF015894">
    <property type="entry name" value="Skb1_MeTrfase"/>
    <property type="match status" value="1"/>
</dbReference>
<evidence type="ECO:0000256" key="4">
    <source>
        <dbReference type="PIRNR" id="PIRNR015894"/>
    </source>
</evidence>
<gene>
    <name evidence="11" type="ORF">OGAPHI_000395</name>
</gene>
<feature type="binding site" evidence="6">
    <location>
        <position position="383"/>
    </location>
    <ligand>
        <name>S-adenosyl-L-methionine</name>
        <dbReference type="ChEBI" id="CHEBI:59789"/>
    </ligand>
</feature>
<comment type="caution">
    <text evidence="11">The sequence shown here is derived from an EMBL/GenBank/DDBJ whole genome shotgun (WGS) entry which is preliminary data.</text>
</comment>
<feature type="site" description="Critical for specifying symmetric addition of methyl groups" evidence="7">
    <location>
        <position position="386"/>
    </location>
</feature>
<evidence type="ECO:0000259" key="9">
    <source>
        <dbReference type="Pfam" id="PF17285"/>
    </source>
</evidence>
<dbReference type="InterPro" id="IPR025799">
    <property type="entry name" value="Arg_MeTrfase"/>
</dbReference>
<feature type="active site" description="Proton donor/acceptor" evidence="5">
    <location>
        <position position="533"/>
    </location>
</feature>
<dbReference type="Gene3D" id="3.40.50.150">
    <property type="entry name" value="Vaccinia Virus protein VP39"/>
    <property type="match status" value="1"/>
</dbReference>
<comment type="similarity">
    <text evidence="4">Belongs to the class I-like SAM-binding methyltransferase superfamily.</text>
</comment>
<evidence type="ECO:0000256" key="2">
    <source>
        <dbReference type="ARBA" id="ARBA00022679"/>
    </source>
</evidence>
<feature type="domain" description="PRMT5 oligomerisation" evidence="10">
    <location>
        <begin position="566"/>
        <end position="782"/>
    </location>
</feature>
<keyword evidence="3 4" id="KW-0949">S-adenosyl-L-methionine</keyword>
<dbReference type="Pfam" id="PF17285">
    <property type="entry name" value="PRMT5_TIM"/>
    <property type="match status" value="1"/>
</dbReference>
<feature type="binding site" evidence="6">
    <location>
        <begin position="392"/>
        <end position="393"/>
    </location>
    <ligand>
        <name>S-adenosyl-L-methionine</name>
        <dbReference type="ChEBI" id="CHEBI:59789"/>
    </ligand>
</feature>
<keyword evidence="12" id="KW-1185">Reference proteome</keyword>
<dbReference type="Gene3D" id="3.20.20.150">
    <property type="entry name" value="Divalent-metal-dependent TIM barrel enzymes"/>
    <property type="match status" value="1"/>
</dbReference>
<name>A0A9P8TAU2_9ASCO</name>
<keyword evidence="1 4" id="KW-0489">Methyltransferase</keyword>
<dbReference type="CDD" id="cd02440">
    <property type="entry name" value="AdoMet_MTases"/>
    <property type="match status" value="1"/>
</dbReference>
<dbReference type="InterPro" id="IPR007857">
    <property type="entry name" value="Arg_MeTrfase_PRMT5"/>
</dbReference>
<feature type="domain" description="PRMT5 TIM barrel" evidence="9">
    <location>
        <begin position="35"/>
        <end position="333"/>
    </location>
</feature>
<reference evidence="11" key="1">
    <citation type="journal article" date="2021" name="Open Biol.">
        <title>Shared evolutionary footprints suggest mitochondrial oxidative damage underlies multiple complex I losses in fungi.</title>
        <authorList>
            <person name="Schikora-Tamarit M.A."/>
            <person name="Marcet-Houben M."/>
            <person name="Nosek J."/>
            <person name="Gabaldon T."/>
        </authorList>
    </citation>
    <scope>NUCLEOTIDE SEQUENCE</scope>
    <source>
        <strain evidence="11">CBS6075</strain>
    </source>
</reference>
<dbReference type="EMBL" id="JAEUBE010000055">
    <property type="protein sequence ID" value="KAH3671690.1"/>
    <property type="molecule type" value="Genomic_DNA"/>
</dbReference>
<feature type="binding site" evidence="6">
    <location>
        <position position="486"/>
    </location>
    <ligand>
        <name>S-adenosyl-L-methionine</name>
        <dbReference type="ChEBI" id="CHEBI:59789"/>
    </ligand>
</feature>
<dbReference type="GO" id="GO:0005634">
    <property type="term" value="C:nucleus"/>
    <property type="evidence" value="ECO:0007669"/>
    <property type="project" value="TreeGrafter"/>
</dbReference>
<dbReference type="PANTHER" id="PTHR10738">
    <property type="entry name" value="PROTEIN ARGININE N-METHYLTRANSFERASE 5"/>
    <property type="match status" value="1"/>
</dbReference>
<dbReference type="AlphaFoldDB" id="A0A9P8TAU2"/>
<evidence type="ECO:0000256" key="7">
    <source>
        <dbReference type="PIRSR" id="PIRSR015894-3"/>
    </source>
</evidence>
<dbReference type="PANTHER" id="PTHR10738:SF0">
    <property type="entry name" value="PROTEIN ARGININE N-METHYLTRANSFERASE 5"/>
    <property type="match status" value="1"/>
</dbReference>
<dbReference type="SUPFAM" id="SSF53335">
    <property type="entry name" value="S-adenosyl-L-methionine-dependent methyltransferases"/>
    <property type="match status" value="1"/>
</dbReference>
<dbReference type="GO" id="GO:0005829">
    <property type="term" value="C:cytosol"/>
    <property type="evidence" value="ECO:0007669"/>
    <property type="project" value="TreeGrafter"/>
</dbReference>
<dbReference type="GeneID" id="70232363"/>
<dbReference type="GO" id="GO:0032259">
    <property type="term" value="P:methylation"/>
    <property type="evidence" value="ECO:0007669"/>
    <property type="project" value="UniProtKB-KW"/>
</dbReference>
<dbReference type="InterPro" id="IPR035075">
    <property type="entry name" value="PRMT5"/>
</dbReference>
<organism evidence="11 12">
    <name type="scientific">Ogataea philodendri</name>
    <dbReference type="NCBI Taxonomy" id="1378263"/>
    <lineage>
        <taxon>Eukaryota</taxon>
        <taxon>Fungi</taxon>
        <taxon>Dikarya</taxon>
        <taxon>Ascomycota</taxon>
        <taxon>Saccharomycotina</taxon>
        <taxon>Pichiomycetes</taxon>
        <taxon>Pichiales</taxon>
        <taxon>Pichiaceae</taxon>
        <taxon>Ogataea</taxon>
    </lineage>
</organism>
<dbReference type="InterPro" id="IPR029063">
    <property type="entry name" value="SAM-dependent_MTases_sf"/>
</dbReference>
<dbReference type="Pfam" id="PF17286">
    <property type="entry name" value="PRMT5_C"/>
    <property type="match status" value="1"/>
</dbReference>